<sequence>MDRSDYDSEDDQQNWTIPDTQEQEEDTTPLFENVSPQPKSSERDSVHLHQLYYIDQGEWNDFQNNQQSNQLSPTLDNVSPSLDSSQYHLQDNLLLGIKQEPPTTTLDKALLIGTSLPSFIRKKLPKEEQEKFANTRLLMFNRDYFFAVMDEENDELDRLVCIDKADLTLNPKDDNYSVKRRRTFATSDDEEESIDSECDLYVDEAESDESADYKEYEEYVDFEEEDVAEEEIEKPKPVKPKRTRASSSKENRVSSLSSQIASSSSSAENSSSTVHRVSSTSDTILVHFFADKIEEGRYLSSTIYAPCRTKTGAKAVKPNAYVNKRTTIKQTDKTLLLTISNPFGNLNRHDFEICIIVDDSFHGEELKVRDQLNDKEMLVKKLIKDPEEEDLLTIVHQKKVEEGWEIGCQVSTSNNFGWKSKHKYYKFLILSNIQNVHSCVSEEFRVSQNCAQNMRQSNKKK</sequence>
<feature type="region of interest" description="Disordered" evidence="1">
    <location>
        <begin position="223"/>
        <end position="276"/>
    </location>
</feature>
<dbReference type="AlphaFoldDB" id="D2V4V7"/>
<dbReference type="InParanoid" id="D2V4V7"/>
<dbReference type="GeneID" id="8849620"/>
<dbReference type="EMBL" id="GG738852">
    <property type="protein sequence ID" value="EFC47998.1"/>
    <property type="molecule type" value="Genomic_DNA"/>
</dbReference>
<protein>
    <submittedName>
        <fullName evidence="2">Predicted protein</fullName>
    </submittedName>
</protein>
<dbReference type="Proteomes" id="UP000006671">
    <property type="component" value="Unassembled WGS sequence"/>
</dbReference>
<dbReference type="OrthoDB" id="10501234at2759"/>
<organism evidence="3">
    <name type="scientific">Naegleria gruberi</name>
    <name type="common">Amoeba</name>
    <dbReference type="NCBI Taxonomy" id="5762"/>
    <lineage>
        <taxon>Eukaryota</taxon>
        <taxon>Discoba</taxon>
        <taxon>Heterolobosea</taxon>
        <taxon>Tetramitia</taxon>
        <taxon>Eutetramitia</taxon>
        <taxon>Vahlkampfiidae</taxon>
        <taxon>Naegleria</taxon>
    </lineage>
</organism>
<evidence type="ECO:0000313" key="3">
    <source>
        <dbReference type="Proteomes" id="UP000006671"/>
    </source>
</evidence>
<feature type="compositionally biased region" description="Low complexity" evidence="1">
    <location>
        <begin position="254"/>
        <end position="276"/>
    </location>
</feature>
<evidence type="ECO:0000256" key="1">
    <source>
        <dbReference type="SAM" id="MobiDB-lite"/>
    </source>
</evidence>
<keyword evidence="3" id="KW-1185">Reference proteome</keyword>
<dbReference type="KEGG" id="ngr:NAEGRDRAFT_46726"/>
<feature type="region of interest" description="Disordered" evidence="1">
    <location>
        <begin position="1"/>
        <end position="44"/>
    </location>
</feature>
<name>D2V4V7_NAEGR</name>
<proteinExistence type="predicted"/>
<dbReference type="VEuPathDB" id="AmoebaDB:NAEGRDRAFT_46726"/>
<evidence type="ECO:0000313" key="2">
    <source>
        <dbReference type="EMBL" id="EFC47998.1"/>
    </source>
</evidence>
<reference evidence="2 3" key="1">
    <citation type="journal article" date="2010" name="Cell">
        <title>The genome of Naegleria gruberi illuminates early eukaryotic versatility.</title>
        <authorList>
            <person name="Fritz-Laylin L.K."/>
            <person name="Prochnik S.E."/>
            <person name="Ginger M.L."/>
            <person name="Dacks J.B."/>
            <person name="Carpenter M.L."/>
            <person name="Field M.C."/>
            <person name="Kuo A."/>
            <person name="Paredez A."/>
            <person name="Chapman J."/>
            <person name="Pham J."/>
            <person name="Shu S."/>
            <person name="Neupane R."/>
            <person name="Cipriano M."/>
            <person name="Mancuso J."/>
            <person name="Tu H."/>
            <person name="Salamov A."/>
            <person name="Lindquist E."/>
            <person name="Shapiro H."/>
            <person name="Lucas S."/>
            <person name="Grigoriev I.V."/>
            <person name="Cande W.Z."/>
            <person name="Fulton C."/>
            <person name="Rokhsar D.S."/>
            <person name="Dawson S.C."/>
        </authorList>
    </citation>
    <scope>NUCLEOTIDE SEQUENCE [LARGE SCALE GENOMIC DNA]</scope>
    <source>
        <strain evidence="2 3">NEG-M</strain>
    </source>
</reference>
<dbReference type="RefSeq" id="XP_002680742.1">
    <property type="nucleotide sequence ID" value="XM_002680696.1"/>
</dbReference>
<accession>D2V4V7</accession>
<feature type="compositionally biased region" description="Acidic residues" evidence="1">
    <location>
        <begin position="223"/>
        <end position="232"/>
    </location>
</feature>
<gene>
    <name evidence="2" type="ORF">NAEGRDRAFT_46726</name>
</gene>